<name>A0A0F9TAF3_9ZZZZ</name>
<feature type="compositionally biased region" description="Low complexity" evidence="1">
    <location>
        <begin position="158"/>
        <end position="196"/>
    </location>
</feature>
<accession>A0A0F9TAF3</accession>
<reference evidence="2" key="1">
    <citation type="journal article" date="2015" name="Nature">
        <title>Complex archaea that bridge the gap between prokaryotes and eukaryotes.</title>
        <authorList>
            <person name="Spang A."/>
            <person name="Saw J.H."/>
            <person name="Jorgensen S.L."/>
            <person name="Zaremba-Niedzwiedzka K."/>
            <person name="Martijn J."/>
            <person name="Lind A.E."/>
            <person name="van Eijk R."/>
            <person name="Schleper C."/>
            <person name="Guy L."/>
            <person name="Ettema T.J."/>
        </authorList>
    </citation>
    <scope>NUCLEOTIDE SEQUENCE</scope>
</reference>
<comment type="caution">
    <text evidence="2">The sequence shown here is derived from an EMBL/GenBank/DDBJ whole genome shotgun (WGS) entry which is preliminary data.</text>
</comment>
<feature type="region of interest" description="Disordered" evidence="1">
    <location>
        <begin position="152"/>
        <end position="198"/>
    </location>
</feature>
<evidence type="ECO:0000256" key="1">
    <source>
        <dbReference type="SAM" id="MobiDB-lite"/>
    </source>
</evidence>
<organism evidence="2">
    <name type="scientific">marine sediment metagenome</name>
    <dbReference type="NCBI Taxonomy" id="412755"/>
    <lineage>
        <taxon>unclassified sequences</taxon>
        <taxon>metagenomes</taxon>
        <taxon>ecological metagenomes</taxon>
    </lineage>
</organism>
<dbReference type="EMBL" id="LAZR01000373">
    <property type="protein sequence ID" value="KKN71952.1"/>
    <property type="molecule type" value="Genomic_DNA"/>
</dbReference>
<sequence length="260" mass="28801">MPKCEREEWFKAIMTDGGVGTTKESELPQIVGSFLMQELYDDTSGTFQDCSEYNETITGYLVLVGKEGQDLLNCDQAKKVFDWDGQSFADLDAKLIEAVNNKQIVLIHCENDTYKDKTSLKVQWIDTGDAQPGGSIKKLDSSELKKLDARFKRKAKPKAATAAKPAAKPAAKAKPTTPKKPVTPKKAAPAKAEAAPGSCSKDDVWEFVCNEELWNEGVTIDTVSEAWTQAIEEMGPDEDKFSVEDWFVIRDAICKKVFAF</sequence>
<proteinExistence type="predicted"/>
<protein>
    <submittedName>
        <fullName evidence="2">Uncharacterized protein</fullName>
    </submittedName>
</protein>
<dbReference type="AlphaFoldDB" id="A0A0F9TAF3"/>
<evidence type="ECO:0000313" key="2">
    <source>
        <dbReference type="EMBL" id="KKN71952.1"/>
    </source>
</evidence>
<gene>
    <name evidence="2" type="ORF">LCGC14_0415980</name>
</gene>